<organism evidence="2">
    <name type="scientific">Guillardia theta (strain CCMP2712)</name>
    <name type="common">Cryptophyte</name>
    <dbReference type="NCBI Taxonomy" id="905079"/>
    <lineage>
        <taxon>Eukaryota</taxon>
        <taxon>Cryptophyceae</taxon>
        <taxon>Pyrenomonadales</taxon>
        <taxon>Geminigeraceae</taxon>
        <taxon>Guillardia</taxon>
    </lineage>
</organism>
<evidence type="ECO:0000313" key="3">
    <source>
        <dbReference type="EnsemblProtists" id="EKX33942"/>
    </source>
</evidence>
<accession>L1ICY1</accession>
<evidence type="ECO:0000313" key="2">
    <source>
        <dbReference type="EMBL" id="EKX33942.1"/>
    </source>
</evidence>
<feature type="compositionally biased region" description="Basic and acidic residues" evidence="1">
    <location>
        <begin position="61"/>
        <end position="77"/>
    </location>
</feature>
<dbReference type="EnsemblProtists" id="EKX33942">
    <property type="protein sequence ID" value="EKX33942"/>
    <property type="gene ID" value="GUITHDRAFT_119868"/>
</dbReference>
<reference evidence="3" key="3">
    <citation type="submission" date="2016-03" db="UniProtKB">
        <authorList>
            <consortium name="EnsemblProtists"/>
        </authorList>
    </citation>
    <scope>IDENTIFICATION</scope>
</reference>
<keyword evidence="4" id="KW-1185">Reference proteome</keyword>
<dbReference type="HOGENOM" id="CLU_1716721_0_0_1"/>
<evidence type="ECO:0000256" key="1">
    <source>
        <dbReference type="SAM" id="MobiDB-lite"/>
    </source>
</evidence>
<dbReference type="RefSeq" id="XP_005820922.1">
    <property type="nucleotide sequence ID" value="XM_005820865.1"/>
</dbReference>
<proteinExistence type="predicted"/>
<reference evidence="4" key="2">
    <citation type="submission" date="2012-11" db="EMBL/GenBank/DDBJ databases">
        <authorList>
            <person name="Kuo A."/>
            <person name="Curtis B.A."/>
            <person name="Tanifuji G."/>
            <person name="Burki F."/>
            <person name="Gruber A."/>
            <person name="Irimia M."/>
            <person name="Maruyama S."/>
            <person name="Arias M.C."/>
            <person name="Ball S.G."/>
            <person name="Gile G.H."/>
            <person name="Hirakawa Y."/>
            <person name="Hopkins J.F."/>
            <person name="Rensing S.A."/>
            <person name="Schmutz J."/>
            <person name="Symeonidi A."/>
            <person name="Elias M."/>
            <person name="Eveleigh R.J."/>
            <person name="Herman E.K."/>
            <person name="Klute M.J."/>
            <person name="Nakayama T."/>
            <person name="Obornik M."/>
            <person name="Reyes-Prieto A."/>
            <person name="Armbrust E.V."/>
            <person name="Aves S.J."/>
            <person name="Beiko R.G."/>
            <person name="Coutinho P."/>
            <person name="Dacks J.B."/>
            <person name="Durnford D.G."/>
            <person name="Fast N.M."/>
            <person name="Green B.R."/>
            <person name="Grisdale C."/>
            <person name="Hempe F."/>
            <person name="Henrissat B."/>
            <person name="Hoppner M.P."/>
            <person name="Ishida K.-I."/>
            <person name="Kim E."/>
            <person name="Koreny L."/>
            <person name="Kroth P.G."/>
            <person name="Liu Y."/>
            <person name="Malik S.-B."/>
            <person name="Maier U.G."/>
            <person name="McRose D."/>
            <person name="Mock T."/>
            <person name="Neilson J.A."/>
            <person name="Onodera N.T."/>
            <person name="Poole A.M."/>
            <person name="Pritham E.J."/>
            <person name="Richards T.A."/>
            <person name="Rocap G."/>
            <person name="Roy S.W."/>
            <person name="Sarai C."/>
            <person name="Schaack S."/>
            <person name="Shirato S."/>
            <person name="Slamovits C.H."/>
            <person name="Spencer D.F."/>
            <person name="Suzuki S."/>
            <person name="Worden A.Z."/>
            <person name="Zauner S."/>
            <person name="Barry K."/>
            <person name="Bell C."/>
            <person name="Bharti A.K."/>
            <person name="Crow J.A."/>
            <person name="Grimwood J."/>
            <person name="Kramer R."/>
            <person name="Lindquist E."/>
            <person name="Lucas S."/>
            <person name="Salamov A."/>
            <person name="McFadden G.I."/>
            <person name="Lane C.E."/>
            <person name="Keeling P.J."/>
            <person name="Gray M.W."/>
            <person name="Grigoriev I.V."/>
            <person name="Archibald J.M."/>
        </authorList>
    </citation>
    <scope>NUCLEOTIDE SEQUENCE</scope>
    <source>
        <strain evidence="4">CCMP2712</strain>
    </source>
</reference>
<dbReference type="GeneID" id="17290682"/>
<dbReference type="AlphaFoldDB" id="L1ICY1"/>
<dbReference type="KEGG" id="gtt:GUITHDRAFT_119868"/>
<reference evidence="2 4" key="1">
    <citation type="journal article" date="2012" name="Nature">
        <title>Algal genomes reveal evolutionary mosaicism and the fate of nucleomorphs.</title>
        <authorList>
            <consortium name="DOE Joint Genome Institute"/>
            <person name="Curtis B.A."/>
            <person name="Tanifuji G."/>
            <person name="Burki F."/>
            <person name="Gruber A."/>
            <person name="Irimia M."/>
            <person name="Maruyama S."/>
            <person name="Arias M.C."/>
            <person name="Ball S.G."/>
            <person name="Gile G.H."/>
            <person name="Hirakawa Y."/>
            <person name="Hopkins J.F."/>
            <person name="Kuo A."/>
            <person name="Rensing S.A."/>
            <person name="Schmutz J."/>
            <person name="Symeonidi A."/>
            <person name="Elias M."/>
            <person name="Eveleigh R.J."/>
            <person name="Herman E.K."/>
            <person name="Klute M.J."/>
            <person name="Nakayama T."/>
            <person name="Obornik M."/>
            <person name="Reyes-Prieto A."/>
            <person name="Armbrust E.V."/>
            <person name="Aves S.J."/>
            <person name="Beiko R.G."/>
            <person name="Coutinho P."/>
            <person name="Dacks J.B."/>
            <person name="Durnford D.G."/>
            <person name="Fast N.M."/>
            <person name="Green B.R."/>
            <person name="Grisdale C.J."/>
            <person name="Hempel F."/>
            <person name="Henrissat B."/>
            <person name="Hoppner M.P."/>
            <person name="Ishida K."/>
            <person name="Kim E."/>
            <person name="Koreny L."/>
            <person name="Kroth P.G."/>
            <person name="Liu Y."/>
            <person name="Malik S.B."/>
            <person name="Maier U.G."/>
            <person name="McRose D."/>
            <person name="Mock T."/>
            <person name="Neilson J.A."/>
            <person name="Onodera N.T."/>
            <person name="Poole A.M."/>
            <person name="Pritham E.J."/>
            <person name="Richards T.A."/>
            <person name="Rocap G."/>
            <person name="Roy S.W."/>
            <person name="Sarai C."/>
            <person name="Schaack S."/>
            <person name="Shirato S."/>
            <person name="Slamovits C.H."/>
            <person name="Spencer D.F."/>
            <person name="Suzuki S."/>
            <person name="Worden A.Z."/>
            <person name="Zauner S."/>
            <person name="Barry K."/>
            <person name="Bell C."/>
            <person name="Bharti A.K."/>
            <person name="Crow J.A."/>
            <person name="Grimwood J."/>
            <person name="Kramer R."/>
            <person name="Lindquist E."/>
            <person name="Lucas S."/>
            <person name="Salamov A."/>
            <person name="McFadden G.I."/>
            <person name="Lane C.E."/>
            <person name="Keeling P.J."/>
            <person name="Gray M.W."/>
            <person name="Grigoriev I.V."/>
            <person name="Archibald J.M."/>
        </authorList>
    </citation>
    <scope>NUCLEOTIDE SEQUENCE</scope>
    <source>
        <strain evidence="2 4">CCMP2712</strain>
    </source>
</reference>
<protein>
    <submittedName>
        <fullName evidence="2 3">Uncharacterized protein</fullName>
    </submittedName>
</protein>
<dbReference type="PaxDb" id="55529-EKX33942"/>
<dbReference type="EMBL" id="JH993124">
    <property type="protein sequence ID" value="EKX33942.1"/>
    <property type="molecule type" value="Genomic_DNA"/>
</dbReference>
<dbReference type="Proteomes" id="UP000011087">
    <property type="component" value="Unassembled WGS sequence"/>
</dbReference>
<evidence type="ECO:0000313" key="4">
    <source>
        <dbReference type="Proteomes" id="UP000011087"/>
    </source>
</evidence>
<name>L1ICY1_GUITC</name>
<gene>
    <name evidence="2" type="ORF">GUITHDRAFT_119868</name>
</gene>
<feature type="region of interest" description="Disordered" evidence="1">
    <location>
        <begin position="61"/>
        <end position="90"/>
    </location>
</feature>
<sequence length="153" mass="17169">MSHGGSKDRSLQAIAVAIDEINQLRQGKSVYEKRGNVFFLADPERVKKSLLARRANITTSDRGDDVQANVHRDETHTHSSSTRGEVEQHLKGRRVTLQGLKSVQYNGMKGTVLKYDESRQRFAVRLDEDGKKAFFKLENLTVIGGAASEVREE</sequence>